<evidence type="ECO:0000313" key="3">
    <source>
        <dbReference type="Proteomes" id="UP000613740"/>
    </source>
</evidence>
<protein>
    <submittedName>
        <fullName evidence="2">Uncharacterized protein</fullName>
    </submittedName>
</protein>
<dbReference type="Proteomes" id="UP000613740">
    <property type="component" value="Unassembled WGS sequence"/>
</dbReference>
<reference evidence="2" key="1">
    <citation type="journal article" date="2020" name="bioRxiv">
        <title>Comparative genomics of Chlamydomonas.</title>
        <authorList>
            <person name="Craig R.J."/>
            <person name="Hasan A.R."/>
            <person name="Ness R.W."/>
            <person name="Keightley P.D."/>
        </authorList>
    </citation>
    <scope>NUCLEOTIDE SEQUENCE</scope>
    <source>
        <strain evidence="2">CCAP 11/173</strain>
    </source>
</reference>
<feature type="region of interest" description="Disordered" evidence="1">
    <location>
        <begin position="351"/>
        <end position="383"/>
    </location>
</feature>
<comment type="caution">
    <text evidence="2">The sequence shown here is derived from an EMBL/GenBank/DDBJ whole genome shotgun (WGS) entry which is preliminary data.</text>
</comment>
<feature type="compositionally biased region" description="Gly residues" evidence="1">
    <location>
        <begin position="373"/>
        <end position="383"/>
    </location>
</feature>
<feature type="compositionally biased region" description="Low complexity" evidence="1">
    <location>
        <begin position="355"/>
        <end position="372"/>
    </location>
</feature>
<evidence type="ECO:0000313" key="2">
    <source>
        <dbReference type="EMBL" id="KAG2453137.1"/>
    </source>
</evidence>
<organism evidence="2 3">
    <name type="scientific">Chlamydomonas schloesseri</name>
    <dbReference type="NCBI Taxonomy" id="2026947"/>
    <lineage>
        <taxon>Eukaryota</taxon>
        <taxon>Viridiplantae</taxon>
        <taxon>Chlorophyta</taxon>
        <taxon>core chlorophytes</taxon>
        <taxon>Chlorophyceae</taxon>
        <taxon>CS clade</taxon>
        <taxon>Chlamydomonadales</taxon>
        <taxon>Chlamydomonadaceae</taxon>
        <taxon>Chlamydomonas</taxon>
    </lineage>
</organism>
<feature type="compositionally biased region" description="Low complexity" evidence="1">
    <location>
        <begin position="553"/>
        <end position="564"/>
    </location>
</feature>
<feature type="region of interest" description="Disordered" evidence="1">
    <location>
        <begin position="749"/>
        <end position="778"/>
    </location>
</feature>
<name>A0A835WTF8_9CHLO</name>
<evidence type="ECO:0000256" key="1">
    <source>
        <dbReference type="SAM" id="MobiDB-lite"/>
    </source>
</evidence>
<feature type="compositionally biased region" description="Low complexity" evidence="1">
    <location>
        <begin position="1"/>
        <end position="12"/>
    </location>
</feature>
<feature type="compositionally biased region" description="Basic and acidic residues" evidence="1">
    <location>
        <begin position="1258"/>
        <end position="1277"/>
    </location>
</feature>
<feature type="compositionally biased region" description="Gly residues" evidence="1">
    <location>
        <begin position="1334"/>
        <end position="1345"/>
    </location>
</feature>
<feature type="compositionally biased region" description="Low complexity" evidence="1">
    <location>
        <begin position="53"/>
        <end position="63"/>
    </location>
</feature>
<dbReference type="PANTHER" id="PTHR20961">
    <property type="entry name" value="GLYCOSYLTRANSFERASE"/>
    <property type="match status" value="1"/>
</dbReference>
<keyword evidence="3" id="KW-1185">Reference proteome</keyword>
<feature type="compositionally biased region" description="Gly residues" evidence="1">
    <location>
        <begin position="765"/>
        <end position="776"/>
    </location>
</feature>
<feature type="region of interest" description="Disordered" evidence="1">
    <location>
        <begin position="549"/>
        <end position="568"/>
    </location>
</feature>
<proteinExistence type="predicted"/>
<dbReference type="OrthoDB" id="536872at2759"/>
<feature type="compositionally biased region" description="Low complexity" evidence="1">
    <location>
        <begin position="1293"/>
        <end position="1309"/>
    </location>
</feature>
<dbReference type="GO" id="GO:0016757">
    <property type="term" value="F:glycosyltransferase activity"/>
    <property type="evidence" value="ECO:0007669"/>
    <property type="project" value="InterPro"/>
</dbReference>
<dbReference type="PANTHER" id="PTHR20961:SF124">
    <property type="entry name" value="GLYCOSYLTRANSFERASE"/>
    <property type="match status" value="1"/>
</dbReference>
<feature type="region of interest" description="Disordered" evidence="1">
    <location>
        <begin position="1"/>
        <end position="221"/>
    </location>
</feature>
<gene>
    <name evidence="2" type="ORF">HYH02_002463</name>
</gene>
<feature type="region of interest" description="Disordered" evidence="1">
    <location>
        <begin position="1258"/>
        <end position="1348"/>
    </location>
</feature>
<accession>A0A835WTF8</accession>
<dbReference type="EMBL" id="JAEHOD010000004">
    <property type="protein sequence ID" value="KAG2453137.1"/>
    <property type="molecule type" value="Genomic_DNA"/>
</dbReference>
<feature type="compositionally biased region" description="Low complexity" evidence="1">
    <location>
        <begin position="749"/>
        <end position="764"/>
    </location>
</feature>
<sequence>MRQQQDQQQQGTGRRERLRQSSTGAADVASGMGAEGAAATEHQGSSHAGPISGSGSRRSLAAGGAAGSGSGSGGQGAGDDDYGRDGGGSGGGDSDYEDDAGPAPAAAQVLPAAAPAVVQPGPVSVGPTSPAAAGAQQRGPGPQQGAPAAAAAAPALRPGDSGTTAGHAASGIGGGRAGRVGSAAAGSGPGGGVSWSSRYAGGDHRVPEGTVSRLGCDEPPRPLPRRLLEEWGCKEFHKICVDQQQFVSYDPRHYGPEAEPLPGFDVHDIRYNLPNPYGNGDKFKRGAGLHVAPVELRRAVPAEEACPDLQQPVFSVCTHPLVLWQKYMFNVGETFESTIVGMYEAVALGTNGTGSPSPSHTNNTHNSSTGASGASGDGGGGDGGGLDPALSLVVATPHGLRLPDYWQLLAGPFFQRQVVSLADFSARLHVRNQTAGGGGGEAEGAGGGAAAAPMRSNATAEGVHVRCFERLTMCRVLKRKRQHTTAAGAHLLRHYSAQLPAVSDLFDVGGTDADTLKVVIASRPNATGRAILNEQELLDACNGMDPGEAYRAGSSSGNSSSSGSRQLQPGARRVFGRLKCVAHVFGRNPMYDLSLSKSLDVLVATHGAAGYHSFYMSRGAAFVEVLPYGFSAKWTNVYYARMLELDKKVFYFAIYIRNASNSEDAEMQAWPTFRKAMRSRERHVRLPWAALKHHLTLVLQIGADADAYKAMYAAGRHVISEGLKLLPHRPKVNDSGWVNYTAGEAVRPGSLRLSSSRSGKTGAHSGSGGDGGGGAGCQPPATLPGSAFKHWGCQRYNMMCIDQQQFVSYDPKYNPLLSTEKPPGFDVKDIVYNWPNPYGNGDKFERGKDIRVPGVVIRVNTSEEASPDLQHPVFSACTRPIVLWQRWLYNVGEVFESSYVRMWTEFRGRDLKGAPVQAPDARHSLVLATPHGLRVPRYAKMFFGSLFTQHEVTSLAEFSARRHDMSESTNSTAEGYHVRCFEEVLLCKIRNRMDDGLNSAGAHLLRHYSAQLPAVSDLFDVGGADADTLKVVIASRPNATGRAILNEQELLDACNGMDPQQELEAAGGEPAWAARAESYHAGGPRGFKRVKCVAHVFGRDMYYDLALSKAIDVLVATHGAAGYHSFYMSRGASLVEVMPFHFTPQWANAYYARMLENDKKVLYWQIWIQNSTNAHASAFEGSEVFRVEYLHREHHVTLPWAALQQHLRAILQVGADPLRYKAAYKAGVHCINDAAQPVEHRPDVSGGGWPAVTREELQAREEQEGAEAELDRERAESRAAGGEGMEFAPTPLSDAPSDTTALAAAAHDASMQHSHPQDGALGTAADAAGADEPGAGGGGAGGEGGNSDNFLAPEVAAVLSQANEFWAQNLMPRARAIENEVCSLTYEANAVTGRAEGEKQELLKELGRLSELVLSFQSRIQQFLHFGSFGGQA</sequence>
<dbReference type="InterPro" id="IPR007657">
    <property type="entry name" value="Glycosyltransferase_61"/>
</dbReference>
<feature type="compositionally biased region" description="Gly residues" evidence="1">
    <location>
        <begin position="64"/>
        <end position="77"/>
    </location>
</feature>
<feature type="compositionally biased region" description="Low complexity" evidence="1">
    <location>
        <begin position="101"/>
        <end position="170"/>
    </location>
</feature>
<feature type="compositionally biased region" description="Low complexity" evidence="1">
    <location>
        <begin position="1318"/>
        <end position="1333"/>
    </location>
</feature>